<organism evidence="8 9">
    <name type="scientific">Reinekea blandensis MED297</name>
    <dbReference type="NCBI Taxonomy" id="314283"/>
    <lineage>
        <taxon>Bacteria</taxon>
        <taxon>Pseudomonadati</taxon>
        <taxon>Pseudomonadota</taxon>
        <taxon>Gammaproteobacteria</taxon>
        <taxon>Oceanospirillales</taxon>
        <taxon>Saccharospirillaceae</taxon>
        <taxon>Reinekea</taxon>
    </lineage>
</organism>
<feature type="compositionally biased region" description="Basic and acidic residues" evidence="6">
    <location>
        <begin position="570"/>
        <end position="579"/>
    </location>
</feature>
<dbReference type="Proteomes" id="UP000005953">
    <property type="component" value="Unassembled WGS sequence"/>
</dbReference>
<gene>
    <name evidence="8" type="ORF">MED297_18388</name>
</gene>
<dbReference type="InterPro" id="IPR006665">
    <property type="entry name" value="OmpA-like"/>
</dbReference>
<feature type="domain" description="OmpA-like" evidence="7">
    <location>
        <begin position="277"/>
        <end position="395"/>
    </location>
</feature>
<keyword evidence="5" id="KW-0175">Coiled coil</keyword>
<dbReference type="STRING" id="314283.MED297_18388"/>
<evidence type="ECO:0000256" key="4">
    <source>
        <dbReference type="PROSITE-ProRule" id="PRU00473"/>
    </source>
</evidence>
<dbReference type="CDD" id="cd07185">
    <property type="entry name" value="OmpA_C-like"/>
    <property type="match status" value="1"/>
</dbReference>
<dbReference type="InterPro" id="IPR006664">
    <property type="entry name" value="OMP_bac"/>
</dbReference>
<keyword evidence="3" id="KW-0998">Cell outer membrane</keyword>
<comment type="subcellular location">
    <subcellularLocation>
        <location evidence="1">Cell outer membrane</location>
    </subcellularLocation>
</comment>
<dbReference type="PANTHER" id="PTHR30329:SF21">
    <property type="entry name" value="LIPOPROTEIN YIAD-RELATED"/>
    <property type="match status" value="1"/>
</dbReference>
<evidence type="ECO:0000313" key="9">
    <source>
        <dbReference type="Proteomes" id="UP000005953"/>
    </source>
</evidence>
<dbReference type="InterPro" id="IPR050330">
    <property type="entry name" value="Bact_OuterMem_StrucFunc"/>
</dbReference>
<keyword evidence="9" id="KW-1185">Reference proteome</keyword>
<accession>A4BEU9</accession>
<evidence type="ECO:0000256" key="1">
    <source>
        <dbReference type="ARBA" id="ARBA00004442"/>
    </source>
</evidence>
<dbReference type="SUPFAM" id="SSF103088">
    <property type="entry name" value="OmpA-like"/>
    <property type="match status" value="1"/>
</dbReference>
<dbReference type="Gene3D" id="3.30.1330.60">
    <property type="entry name" value="OmpA-like domain"/>
    <property type="match status" value="1"/>
</dbReference>
<evidence type="ECO:0000259" key="7">
    <source>
        <dbReference type="PROSITE" id="PS51123"/>
    </source>
</evidence>
<evidence type="ECO:0000313" key="8">
    <source>
        <dbReference type="EMBL" id="EAR09284.1"/>
    </source>
</evidence>
<reference evidence="8 9" key="1">
    <citation type="submission" date="2006-02" db="EMBL/GenBank/DDBJ databases">
        <authorList>
            <person name="Pinhassi J."/>
            <person name="Pedros-Alio C."/>
            <person name="Ferriera S."/>
            <person name="Johnson J."/>
            <person name="Kravitz S."/>
            <person name="Halpern A."/>
            <person name="Remington K."/>
            <person name="Beeson K."/>
            <person name="Tran B."/>
            <person name="Rogers Y.-H."/>
            <person name="Friedman R."/>
            <person name="Venter J.C."/>
        </authorList>
    </citation>
    <scope>NUCLEOTIDE SEQUENCE [LARGE SCALE GENOMIC DNA]</scope>
    <source>
        <strain evidence="8 9">MED297</strain>
    </source>
</reference>
<evidence type="ECO:0000256" key="2">
    <source>
        <dbReference type="ARBA" id="ARBA00023136"/>
    </source>
</evidence>
<dbReference type="GO" id="GO:0009279">
    <property type="term" value="C:cell outer membrane"/>
    <property type="evidence" value="ECO:0007669"/>
    <property type="project" value="UniProtKB-SubCell"/>
</dbReference>
<evidence type="ECO:0000256" key="3">
    <source>
        <dbReference type="ARBA" id="ARBA00023237"/>
    </source>
</evidence>
<dbReference type="EMBL" id="AAOE01000011">
    <property type="protein sequence ID" value="EAR09284.1"/>
    <property type="molecule type" value="Genomic_DNA"/>
</dbReference>
<dbReference type="AlphaFoldDB" id="A4BEU9"/>
<evidence type="ECO:0000256" key="5">
    <source>
        <dbReference type="SAM" id="Coils"/>
    </source>
</evidence>
<protein>
    <submittedName>
        <fullName evidence="8">OmpA family protein</fullName>
    </submittedName>
</protein>
<sequence>MLYSLTEGHFNLLERESNELKNVVDELQSDIDKADENKDDTNEQVKTLKENAITALKTMGVLSSGAGQDDFGIDLAEYLLLEKQELRFARQSTLQKIITDNTNRLIEVSIPKSASDIKSIFVDAMNSFAIKNEASFSAECDGALTEFYEPLDTWFKNLESALSGTTEGENAFFAYEANISTVFLRYMANASGTAGFEVQPGKVHTYVTGKAEAKVDLIRCKADTDIYVPSTSGLELEIPPIPAEWQDKPTLKLADEFVKMPPAPLILSDEELKELNQKFPYENNFPRVNFDFDSSFLKPTMLNGLVKLERLLKENTDYKVQIVGHTDLVGGNDYNMSLSERRARSVLAYVENDAAYWEKLYSDLEREQWGLPVLKTILIELLKDKRAHMTVEQRGLYATLKPILSRKDQAHEFSSNFQKGLELYFDLYAYRSRYSALEETPALRLQLFADYMRLHGDVLITRGRFHSRKLMFLGEGNPDEPTQGRSVRNRRVEFWLYRAYNTDENFAHLGYCRIHLSGEAQGWAGASAAAAIELDAKVDATQLQLTGIERTARAEEQTAKPMRIAARSTAETDHENSDKVKLNEDPYQWGLTRETEQSNVSNQRFEYAMGNDRQTTQGVLEHNQETKRTQSESLYWDDESNSLVREKKKETRTSESITWREETRKKVNSVIPDEVANAGAAASLSAFAGAKAEAKGAIALEWASEEADKSGQTSTIDQDGQAVEVKNDGFLELAKAGGGVEGWAGAGADVDFAVRLSGEEILVRTKLAAAVGLGAGVAVDMQVAPVNIYNMLMFMYDQLRKADYSFLPYIAQEAWQQIQYAFTKYLQYGKDGLNYAINEAIEAGEIAIDVAGKIGTAIGEKVEKEAANIQRWWAEYEDDMINAAQVADNIARNPHGLRFAPPDVKARLITSLLVEYDKHRIAYRMGSTGEKIERAIMCILTWVQSKREFEKVLQRVGVKPPMRPNKEEERFIEQGRFIEHKYETALIEYDEKKRTHAKIQKSEIETILDFTEDTHYFIWLNRYLPEETTSSGLIEANAYLKQFYGDGS</sequence>
<comment type="caution">
    <text evidence="8">The sequence shown here is derived from an EMBL/GenBank/DDBJ whole genome shotgun (WGS) entry which is preliminary data.</text>
</comment>
<dbReference type="PROSITE" id="PS51123">
    <property type="entry name" value="OMPA_2"/>
    <property type="match status" value="1"/>
</dbReference>
<name>A4BEU9_9GAMM</name>
<dbReference type="InterPro" id="IPR036737">
    <property type="entry name" value="OmpA-like_sf"/>
</dbReference>
<evidence type="ECO:0000256" key="6">
    <source>
        <dbReference type="SAM" id="MobiDB-lite"/>
    </source>
</evidence>
<feature type="region of interest" description="Disordered" evidence="6">
    <location>
        <begin position="554"/>
        <end position="579"/>
    </location>
</feature>
<dbReference type="PANTHER" id="PTHR30329">
    <property type="entry name" value="STATOR ELEMENT OF FLAGELLAR MOTOR COMPLEX"/>
    <property type="match status" value="1"/>
</dbReference>
<proteinExistence type="predicted"/>
<feature type="coiled-coil region" evidence="5">
    <location>
        <begin position="10"/>
        <end position="51"/>
    </location>
</feature>
<dbReference type="Pfam" id="PF00691">
    <property type="entry name" value="OmpA"/>
    <property type="match status" value="1"/>
</dbReference>
<keyword evidence="2 4" id="KW-0472">Membrane</keyword>
<dbReference type="PRINTS" id="PR01021">
    <property type="entry name" value="OMPADOMAIN"/>
</dbReference>
<dbReference type="HOGENOM" id="CLU_291318_0_0_6"/>